<dbReference type="Proteomes" id="UP000176198">
    <property type="component" value="Unassembled WGS sequence"/>
</dbReference>
<keyword evidence="5" id="KW-0812">Transmembrane</keyword>
<evidence type="ECO:0000256" key="5">
    <source>
        <dbReference type="SAM" id="Phobius"/>
    </source>
</evidence>
<dbReference type="PANTHER" id="PTHR30563">
    <property type="entry name" value="DNA RECOMBINATION PROTEIN RMUC"/>
    <property type="match status" value="1"/>
</dbReference>
<keyword evidence="3" id="KW-0175">Coiled coil</keyword>
<evidence type="ECO:0008006" key="8">
    <source>
        <dbReference type="Google" id="ProtNLM"/>
    </source>
</evidence>
<evidence type="ECO:0000256" key="3">
    <source>
        <dbReference type="ARBA" id="ARBA00023054"/>
    </source>
</evidence>
<evidence type="ECO:0000256" key="4">
    <source>
        <dbReference type="ARBA" id="ARBA00023172"/>
    </source>
</evidence>
<evidence type="ECO:0000313" key="6">
    <source>
        <dbReference type="EMBL" id="OGM03146.1"/>
    </source>
</evidence>
<reference evidence="6 7" key="1">
    <citation type="journal article" date="2016" name="Nat. Commun.">
        <title>Thousands of microbial genomes shed light on interconnected biogeochemical processes in an aquifer system.</title>
        <authorList>
            <person name="Anantharaman K."/>
            <person name="Brown C.T."/>
            <person name="Hug L.A."/>
            <person name="Sharon I."/>
            <person name="Castelle C.J."/>
            <person name="Probst A.J."/>
            <person name="Thomas B.C."/>
            <person name="Singh A."/>
            <person name="Wilkins M.J."/>
            <person name="Karaoz U."/>
            <person name="Brodie E.L."/>
            <person name="Williams K.H."/>
            <person name="Hubbard S.S."/>
            <person name="Banfield J.F."/>
        </authorList>
    </citation>
    <scope>NUCLEOTIDE SEQUENCE [LARGE SCALE GENOMIC DNA]</scope>
</reference>
<accession>A0A1F7WJY8</accession>
<evidence type="ECO:0000313" key="7">
    <source>
        <dbReference type="Proteomes" id="UP000176198"/>
    </source>
</evidence>
<gene>
    <name evidence="6" type="ORF">A2115_01360</name>
</gene>
<comment type="similarity">
    <text evidence="2">Belongs to the RmuC family.</text>
</comment>
<dbReference type="GO" id="GO:0006310">
    <property type="term" value="P:DNA recombination"/>
    <property type="evidence" value="ECO:0007669"/>
    <property type="project" value="UniProtKB-KW"/>
</dbReference>
<evidence type="ECO:0000256" key="2">
    <source>
        <dbReference type="ARBA" id="ARBA00009840"/>
    </source>
</evidence>
<dbReference type="InterPro" id="IPR003798">
    <property type="entry name" value="DNA_recombination_RmuC"/>
</dbReference>
<protein>
    <recommendedName>
        <fullName evidence="8">DNA recombination protein RmuC</fullName>
    </recommendedName>
</protein>
<dbReference type="AlphaFoldDB" id="A0A1F7WJY8"/>
<comment type="function">
    <text evidence="1">Involved in DNA recombination.</text>
</comment>
<dbReference type="PANTHER" id="PTHR30563:SF0">
    <property type="entry name" value="DNA RECOMBINATION PROTEIN RMUC"/>
    <property type="match status" value="1"/>
</dbReference>
<dbReference type="Pfam" id="PF02646">
    <property type="entry name" value="RmuC"/>
    <property type="match status" value="1"/>
</dbReference>
<dbReference type="EMBL" id="MGFJ01000005">
    <property type="protein sequence ID" value="OGM03146.1"/>
    <property type="molecule type" value="Genomic_DNA"/>
</dbReference>
<name>A0A1F7WJY8_9BACT</name>
<sequence length="332" mass="37441">MDPTITLIIVIAALVIIAIFINKKLSDIADKQKPSDELLEIIKMLQTGSKEDRKVLLESLQKNTQALNERLDNAAKVIYQVQRNIGEFSEIGRGMKDLQEFLRSPKLRGNVGEQVLKELLSQFLPKASFNLQYTFKSGDKVDAAIKTSAGIVPVDAKFPMEDFRRMAGAKDDSEKKIYEKEFERDVRAHIDSISRKYILTEEGTIDYALMYVPSEAVYYEIVNNADLFEYAGSKRVLPVSPTTFYAYIRAILMSFEGQKIEAKAREILASLRAIQKDYGKMGDNLSVLQKHLNNAYNMMGSVFTSFAQLGQKISSTHSLGVGVKKETKKLEE</sequence>
<keyword evidence="4" id="KW-0233">DNA recombination</keyword>
<evidence type="ECO:0000256" key="1">
    <source>
        <dbReference type="ARBA" id="ARBA00003416"/>
    </source>
</evidence>
<keyword evidence="5" id="KW-0472">Membrane</keyword>
<keyword evidence="5" id="KW-1133">Transmembrane helix</keyword>
<feature type="transmembrane region" description="Helical" evidence="5">
    <location>
        <begin position="6"/>
        <end position="22"/>
    </location>
</feature>
<proteinExistence type="inferred from homology"/>
<comment type="caution">
    <text evidence="6">The sequence shown here is derived from an EMBL/GenBank/DDBJ whole genome shotgun (WGS) entry which is preliminary data.</text>
</comment>
<dbReference type="STRING" id="1802471.A2115_01360"/>
<organism evidence="6 7">
    <name type="scientific">Candidatus Woesebacteria bacterium GWA1_41_8</name>
    <dbReference type="NCBI Taxonomy" id="1802471"/>
    <lineage>
        <taxon>Bacteria</taxon>
        <taxon>Candidatus Woeseibacteriota</taxon>
    </lineage>
</organism>